<name>A0A1I3LJH1_9FLAO</name>
<dbReference type="OrthoDB" id="582675at2"/>
<evidence type="ECO:0000313" key="3">
    <source>
        <dbReference type="Proteomes" id="UP000243887"/>
    </source>
</evidence>
<evidence type="ECO:0000256" key="1">
    <source>
        <dbReference type="SAM" id="Phobius"/>
    </source>
</evidence>
<feature type="transmembrane region" description="Helical" evidence="1">
    <location>
        <begin position="175"/>
        <end position="193"/>
    </location>
</feature>
<dbReference type="EMBL" id="FORU01000001">
    <property type="protein sequence ID" value="SFI84863.1"/>
    <property type="molecule type" value="Genomic_DNA"/>
</dbReference>
<keyword evidence="1" id="KW-0472">Membrane</keyword>
<protein>
    <recommendedName>
        <fullName evidence="4">PH domain-containing protein</fullName>
    </recommendedName>
</protein>
<evidence type="ECO:0008006" key="4">
    <source>
        <dbReference type="Google" id="ProtNLM"/>
    </source>
</evidence>
<feature type="transmembrane region" description="Helical" evidence="1">
    <location>
        <begin position="199"/>
        <end position="221"/>
    </location>
</feature>
<keyword evidence="1" id="KW-1133">Transmembrane helix</keyword>
<organism evidence="2 3">
    <name type="scientific">Myroides guanonis</name>
    <dbReference type="NCBI Taxonomy" id="1150112"/>
    <lineage>
        <taxon>Bacteria</taxon>
        <taxon>Pseudomonadati</taxon>
        <taxon>Bacteroidota</taxon>
        <taxon>Flavobacteriia</taxon>
        <taxon>Flavobacteriales</taxon>
        <taxon>Flavobacteriaceae</taxon>
        <taxon>Myroides</taxon>
    </lineage>
</organism>
<dbReference type="Proteomes" id="UP000243887">
    <property type="component" value="Unassembled WGS sequence"/>
</dbReference>
<evidence type="ECO:0000313" key="2">
    <source>
        <dbReference type="EMBL" id="SFI84863.1"/>
    </source>
</evidence>
<gene>
    <name evidence="2" type="ORF">SAMN04487893_101360</name>
</gene>
<reference evidence="3" key="1">
    <citation type="submission" date="2016-10" db="EMBL/GenBank/DDBJ databases">
        <authorList>
            <person name="Varghese N."/>
            <person name="Submissions S."/>
        </authorList>
    </citation>
    <scope>NUCLEOTIDE SEQUENCE [LARGE SCALE GENOMIC DNA]</scope>
    <source>
        <strain evidence="3">DSM 26542</strain>
    </source>
</reference>
<dbReference type="RefSeq" id="WP_090677722.1">
    <property type="nucleotide sequence ID" value="NZ_FORU01000001.1"/>
</dbReference>
<proteinExistence type="predicted"/>
<keyword evidence="1" id="KW-0812">Transmembrane</keyword>
<sequence>MRVNFAKEPKELSYTIETSESNHGIPLSITAIPRYEPQSFSILENDICLIEIGSGMDHKQFFSLDIIHINNSLANKDSTLTVPQKTNGYYRFYISEIKPHEKIVRLDYNDDIVKIVFSDAKTSYLNVTDNLFMGIDSDDNLTSIIINNVNIESIFNFKEMQSTKFFKEKTRLPKFILGLFLFQFFLVVFLSDWKSNEIVYFTLFNILICIFIFISPFSVYIDKSTVSYSFLFINKKISWNEIESIEIKDKIMDDFPLGFGIRYSKKLGWAYVFGSKTGLYINLKNGKKRVLNVNNKIELLNFLNDNDLEYQLLLKELQ</sequence>
<accession>A0A1I3LJH1</accession>
<keyword evidence="3" id="KW-1185">Reference proteome</keyword>
<dbReference type="AlphaFoldDB" id="A0A1I3LJH1"/>